<sequence length="989" mass="98998">MTRAIAPLVSVGCIAILGLLVNRGEGQAQVIPDTTLSAESSIVNPVTLNGTTYTVTGGALRGGNLFHSFEQFSVPAGDTAAFANPDFVTNIISRVTGGTLSDLQGTIQAGGNANLFLINPAGVVIGPNARLDIGGSFLASTGNGLWFDNGFLYDVADPEVPPLLTISAPFGINLGTAPSDIAVVGQAGSPALAVAEGQTLALIGGEVWITGRELTAPGGRIAVGSVQEASRLNLTPDALGFDVSFDGVTDFGNIQLADRTLINASGIGGGAIALQGQSITLSGQSALISDTLGDRDGSGIQVMGDRVQFLDSSYIGAATLGSGAASNIDITANDIEIVGTGIANYKLLELATFLGTRQIRDRQISGITSTTVAPGRTGNITLNTQRLTLDEGVQISTESFGQGDSGDINISSTESLRVRGSGILAGSRVLGIPLLTPDATATGLTTSGIAAGGGGNIDISTARLSVENGGSIVTGTISDRDSGSVSIEATDSVFLGGSFAPFLFPTSITTVSIGGRGAAGDLDIKTGRLSLQDGSLIFADSGVRTLVGDIEFGGPAGNVIVRATEAVEVTGGQPLVALFGASAIRSRTFSDAPAGTIQITTPTLSVLNGGRISSATLSDGVGGAINIDTHNVIVAGAGNNDLDAISGIFANSGFAARVAFTTGEIEAVPASGTGGSISINTDKLAVQDTADITVGSFGSGAAGNLDITAGAVRLDRGGSLTATTTADGGGNISLTANTLALDSSRITASSDRGDGGNLTFNLQDVLLLRNGSLISTEAGTAGAGGNGGDITLNLPNGFIVAVPSENSDIRANAFEGQGGNVNVTALSLLGIAFRPNVLDTPLSDITASSRFGSSGTVIINELAPDITPEDAALDTELAPPALVPGCRAPGSQTGSFVITGRGGLPTHPVTPLGSEAIWQDLAPITLLENGETRGAIAPSTTPPPVTPLVEAQQAIRTENGELLLVAEVPTTPDSLTSAVTCAADIDSSL</sequence>
<feature type="domain" description="Filamentous haemagglutinin FhaB/tRNA nuclease CdiA-like TPS" evidence="1">
    <location>
        <begin position="37"/>
        <end position="148"/>
    </location>
</feature>
<dbReference type="Pfam" id="PF05860">
    <property type="entry name" value="TPS"/>
    <property type="match status" value="1"/>
</dbReference>
<gene>
    <name evidence="2" type="ORF">QQ91_016830</name>
</gene>
<accession>A0A0C1URT2</accession>
<dbReference type="NCBIfam" id="TIGR01901">
    <property type="entry name" value="adhes_NPXG"/>
    <property type="match status" value="1"/>
</dbReference>
<reference evidence="2" key="3">
    <citation type="submission" date="2020-02" db="EMBL/GenBank/DDBJ databases">
        <authorList>
            <person name="Sarangi A.N."/>
            <person name="Ghosh S."/>
            <person name="Mukherjee M."/>
            <person name="Tripathy S."/>
        </authorList>
    </citation>
    <scope>NUCLEOTIDE SEQUENCE</scope>
    <source>
        <strain evidence="2">BDU141951</strain>
    </source>
</reference>
<organism evidence="2">
    <name type="scientific">Lyngbya confervoides BDU141951</name>
    <dbReference type="NCBI Taxonomy" id="1574623"/>
    <lineage>
        <taxon>Bacteria</taxon>
        <taxon>Bacillati</taxon>
        <taxon>Cyanobacteriota</taxon>
        <taxon>Cyanophyceae</taxon>
        <taxon>Oscillatoriophycideae</taxon>
        <taxon>Oscillatoriales</taxon>
        <taxon>Microcoleaceae</taxon>
        <taxon>Lyngbya</taxon>
    </lineage>
</organism>
<name>A0A0C1URT2_9CYAN</name>
<protein>
    <submittedName>
        <fullName evidence="2">Filamentous hemagglutinin N-terminal domain-containing protein</fullName>
    </submittedName>
</protein>
<comment type="caution">
    <text evidence="2">The sequence shown here is derived from an EMBL/GenBank/DDBJ whole genome shotgun (WGS) entry which is preliminary data.</text>
</comment>
<dbReference type="EMBL" id="JTHE02000003">
    <property type="protein sequence ID" value="NEV68770.1"/>
    <property type="molecule type" value="Genomic_DNA"/>
</dbReference>
<evidence type="ECO:0000313" key="2">
    <source>
        <dbReference type="EMBL" id="NEV68770.1"/>
    </source>
</evidence>
<reference evidence="2" key="2">
    <citation type="journal article" date="2015" name="Genome Announc.">
        <title>Draft Genome Sequence of Filamentous Marine Cyanobacterium Lyngbya confervoides Strain BDU141951.</title>
        <authorList>
            <person name="Chandrababunaidu M.M."/>
            <person name="Sen D."/>
            <person name="Tripathy S."/>
        </authorList>
    </citation>
    <scope>NUCLEOTIDE SEQUENCE</scope>
    <source>
        <strain evidence="2">BDU141951</strain>
    </source>
</reference>
<dbReference type="SUPFAM" id="SSF51126">
    <property type="entry name" value="Pectin lyase-like"/>
    <property type="match status" value="3"/>
</dbReference>
<proteinExistence type="predicted"/>
<dbReference type="InterPro" id="IPR011050">
    <property type="entry name" value="Pectin_lyase_fold/virulence"/>
</dbReference>
<reference evidence="2" key="1">
    <citation type="submission" date="2014-11" db="EMBL/GenBank/DDBJ databases">
        <authorList>
            <person name="Malar M.C."/>
            <person name="Sen D."/>
            <person name="Tripathy S."/>
        </authorList>
    </citation>
    <scope>NUCLEOTIDE SEQUENCE</scope>
    <source>
        <strain evidence="2">BDU141951</strain>
    </source>
</reference>
<dbReference type="SMART" id="SM00912">
    <property type="entry name" value="Haemagg_act"/>
    <property type="match status" value="1"/>
</dbReference>
<dbReference type="AlphaFoldDB" id="A0A0C1URT2"/>
<dbReference type="InterPro" id="IPR008638">
    <property type="entry name" value="FhaB/CdiA-like_TPS"/>
</dbReference>
<evidence type="ECO:0000259" key="1">
    <source>
        <dbReference type="SMART" id="SM00912"/>
    </source>
</evidence>
<dbReference type="InterPro" id="IPR012334">
    <property type="entry name" value="Pectin_lyas_fold"/>
</dbReference>
<dbReference type="Gene3D" id="2.160.20.10">
    <property type="entry name" value="Single-stranded right-handed beta-helix, Pectin lyase-like"/>
    <property type="match status" value="3"/>
</dbReference>